<reference evidence="5" key="1">
    <citation type="submission" date="2017-01" db="EMBL/GenBank/DDBJ databases">
        <title>Comparative genomics of anhydrobiosis in the tardigrade Hypsibius dujardini.</title>
        <authorList>
            <person name="Yoshida Y."/>
            <person name="Koutsovoulos G."/>
            <person name="Laetsch D."/>
            <person name="Stevens L."/>
            <person name="Kumar S."/>
            <person name="Horikawa D."/>
            <person name="Ishino K."/>
            <person name="Komine S."/>
            <person name="Tomita M."/>
            <person name="Blaxter M."/>
            <person name="Arakawa K."/>
        </authorList>
    </citation>
    <scope>NUCLEOTIDE SEQUENCE [LARGE SCALE GENOMIC DNA]</scope>
    <source>
        <strain evidence="5">Z151</strain>
    </source>
</reference>
<dbReference type="GO" id="GO:0032874">
    <property type="term" value="P:positive regulation of stress-activated MAPK cascade"/>
    <property type="evidence" value="ECO:0007669"/>
    <property type="project" value="TreeGrafter"/>
</dbReference>
<evidence type="ECO:0000313" key="5">
    <source>
        <dbReference type="Proteomes" id="UP000192578"/>
    </source>
</evidence>
<protein>
    <submittedName>
        <fullName evidence="4">Kelch domain-containing protein 10</fullName>
    </submittedName>
</protein>
<dbReference type="AlphaFoldDB" id="A0A1W0XE89"/>
<dbReference type="SUPFAM" id="SSF117281">
    <property type="entry name" value="Kelch motif"/>
    <property type="match status" value="1"/>
</dbReference>
<feature type="region of interest" description="Disordered" evidence="3">
    <location>
        <begin position="29"/>
        <end position="49"/>
    </location>
</feature>
<accession>A0A1W0XE89</accession>
<name>A0A1W0XE89_HYPEX</name>
<dbReference type="OrthoDB" id="7676067at2759"/>
<evidence type="ECO:0000256" key="2">
    <source>
        <dbReference type="ARBA" id="ARBA00022737"/>
    </source>
</evidence>
<dbReference type="Proteomes" id="UP000192578">
    <property type="component" value="Unassembled WGS sequence"/>
</dbReference>
<keyword evidence="2" id="KW-0677">Repeat</keyword>
<keyword evidence="1" id="KW-0880">Kelch repeat</keyword>
<dbReference type="InterPro" id="IPR052125">
    <property type="entry name" value="KLHDC10"/>
</dbReference>
<evidence type="ECO:0000256" key="1">
    <source>
        <dbReference type="ARBA" id="ARBA00022441"/>
    </source>
</evidence>
<dbReference type="PANTHER" id="PTHR46428:SF1">
    <property type="entry name" value="KELCH DOMAIN-CONTAINING PROTEIN 10"/>
    <property type="match status" value="1"/>
</dbReference>
<dbReference type="InterPro" id="IPR015915">
    <property type="entry name" value="Kelch-typ_b-propeller"/>
</dbReference>
<dbReference type="EMBL" id="MTYJ01000002">
    <property type="protein sequence ID" value="OQV25786.1"/>
    <property type="molecule type" value="Genomic_DNA"/>
</dbReference>
<dbReference type="Gene3D" id="2.120.10.80">
    <property type="entry name" value="Kelch-type beta propeller"/>
    <property type="match status" value="2"/>
</dbReference>
<sequence length="434" mass="48588">MKTSRYSSNSTVFYFTAGMAVRNNMFRGRSPALAGRSGGDERQSGSRGGARNYQSIFACVLADLKLKNSEKPQPRSGHRIAADEGNLYSFGGYNPAGRQREGSLYRELWKFNLATKRWTLLKHGDSCPEETASHSMLLMGSSLLVAFGTGFPFGEKCSNQLHVYHIPSAKWQTVTCGGDMPSPRYGQSMTLKDGSVFVMGGTTGFNYNMKVYRLNFETLHWEDTSPSTSVFPGQDGDETPAPRYRHEVATSGNWLYVLGGGTAQICFNFEVVPSYNTQTKKWANMTAQPCPRTGQFPPARKFHAAVQHANFAYMFGGFDGDAIMFNDIWRLDLSNLQWTKMWQTLPQEIYFHTATTTPAGCMYVFGGVTTANGATRSNHVFKMWLTMPTLQELVWDRICEKHPKLLANLETPANRAAMRAQGIMLPRLFYSRLD</sequence>
<dbReference type="PANTHER" id="PTHR46428">
    <property type="entry name" value="KELCH DOMAIN-CONTAINING PROTEIN 10"/>
    <property type="match status" value="1"/>
</dbReference>
<organism evidence="4 5">
    <name type="scientific">Hypsibius exemplaris</name>
    <name type="common">Freshwater tardigrade</name>
    <dbReference type="NCBI Taxonomy" id="2072580"/>
    <lineage>
        <taxon>Eukaryota</taxon>
        <taxon>Metazoa</taxon>
        <taxon>Ecdysozoa</taxon>
        <taxon>Tardigrada</taxon>
        <taxon>Eutardigrada</taxon>
        <taxon>Parachela</taxon>
        <taxon>Hypsibioidea</taxon>
        <taxon>Hypsibiidae</taxon>
        <taxon>Hypsibius</taxon>
    </lineage>
</organism>
<proteinExistence type="predicted"/>
<comment type="caution">
    <text evidence="4">The sequence shown here is derived from an EMBL/GenBank/DDBJ whole genome shotgun (WGS) entry which is preliminary data.</text>
</comment>
<dbReference type="Pfam" id="PF24681">
    <property type="entry name" value="Kelch_KLHDC2_KLHL20_DRC7"/>
    <property type="match status" value="1"/>
</dbReference>
<evidence type="ECO:0000313" key="4">
    <source>
        <dbReference type="EMBL" id="OQV25786.1"/>
    </source>
</evidence>
<gene>
    <name evidence="4" type="ORF">BV898_00711</name>
</gene>
<evidence type="ECO:0000256" key="3">
    <source>
        <dbReference type="SAM" id="MobiDB-lite"/>
    </source>
</evidence>
<keyword evidence="5" id="KW-1185">Reference proteome</keyword>